<dbReference type="EMBL" id="SJPK01000002">
    <property type="protein sequence ID" value="TWT74170.1"/>
    <property type="molecule type" value="Genomic_DNA"/>
</dbReference>
<evidence type="ECO:0000256" key="1">
    <source>
        <dbReference type="SAM" id="Phobius"/>
    </source>
</evidence>
<protein>
    <recommendedName>
        <fullName evidence="4">Pseudopilin GspJ</fullName>
    </recommendedName>
</protein>
<evidence type="ECO:0008006" key="4">
    <source>
        <dbReference type="Google" id="ProtNLM"/>
    </source>
</evidence>
<accession>A0A5C5YFU5</accession>
<keyword evidence="1" id="KW-0472">Membrane</keyword>
<organism evidence="2 3">
    <name type="scientific">Allorhodopirellula solitaria</name>
    <dbReference type="NCBI Taxonomy" id="2527987"/>
    <lineage>
        <taxon>Bacteria</taxon>
        <taxon>Pseudomonadati</taxon>
        <taxon>Planctomycetota</taxon>
        <taxon>Planctomycetia</taxon>
        <taxon>Pirellulales</taxon>
        <taxon>Pirellulaceae</taxon>
        <taxon>Allorhodopirellula</taxon>
    </lineage>
</organism>
<dbReference type="RefSeq" id="WP_146390201.1">
    <property type="nucleotide sequence ID" value="NZ_SJPK01000002.1"/>
</dbReference>
<keyword evidence="1" id="KW-1133">Transmembrane helix</keyword>
<comment type="caution">
    <text evidence="2">The sequence shown here is derived from an EMBL/GenBank/DDBJ whole genome shotgun (WGS) entry which is preliminary data.</text>
</comment>
<dbReference type="Pfam" id="PF07963">
    <property type="entry name" value="N_methyl"/>
    <property type="match status" value="1"/>
</dbReference>
<keyword evidence="1" id="KW-0812">Transmembrane</keyword>
<dbReference type="AlphaFoldDB" id="A0A5C5YFU5"/>
<feature type="transmembrane region" description="Helical" evidence="1">
    <location>
        <begin position="21"/>
        <end position="44"/>
    </location>
</feature>
<dbReference type="NCBIfam" id="TIGR02532">
    <property type="entry name" value="IV_pilin_GFxxxE"/>
    <property type="match status" value="1"/>
</dbReference>
<dbReference type="OrthoDB" id="231157at2"/>
<name>A0A5C5YFU5_9BACT</name>
<evidence type="ECO:0000313" key="2">
    <source>
        <dbReference type="EMBL" id="TWT74170.1"/>
    </source>
</evidence>
<keyword evidence="3" id="KW-1185">Reference proteome</keyword>
<sequence length="625" mass="67818">MSHHLNPCRHLTRTRSRSAFTLVEMLIAMAITLLMMAAVARAFAFVGERVRDSRGNVSLSSELRDVTTRLNDELRRCTVPLDPVDGDDPEPNGYFEYYEGPMTDATTTILGRYSTIDDQTVAQDSRFGDLDDYLAFTAIAPPGAWFTGQVPAYILNTALDPASGSATEIAANTPVVIRSRYAEIVYFANPERDTTGAIVDADDDSIPDRVMLYRRVLLIRPDLNSVTSGVGLRLTAGNDWLTGMGDAHQIVDLSIRRQLNADGTPNRNVNAAVVANSLDDLSQPHNRFAHVRVPWGQIVGGTSPDTSMPILALEDLEPTSLIRQGSTNNLSPTLSATNNAPVVTPQKWSGYLRREFVLSGDRRGEDVIANNCRALDLQIFDPTAAFYLSSRDLVVGPGDAGYRQVLSGPTGALIPDGVPGGGFVDLAYPVLAGGALRGWQDLLVSNSPGAPSGQVTPNLEPGASDTLNITRMSSVFSGLDLAAASTFPANTTDQTYTDALFKSGRLVIAGSDQIRLFQPAFDTYTSAYERDGFYQERRYIGGRFRGTYWKQYNAGDASITDLAADGIDTNAPTLFPGEYGTDDPSERETSAPFVQTPQAIRVTVRLENVGTRQLQQMSVVHRDSL</sequence>
<dbReference type="Proteomes" id="UP000318053">
    <property type="component" value="Unassembled WGS sequence"/>
</dbReference>
<evidence type="ECO:0000313" key="3">
    <source>
        <dbReference type="Proteomes" id="UP000318053"/>
    </source>
</evidence>
<reference evidence="2 3" key="1">
    <citation type="submission" date="2019-02" db="EMBL/GenBank/DDBJ databases">
        <title>Deep-cultivation of Planctomycetes and their phenomic and genomic characterization uncovers novel biology.</title>
        <authorList>
            <person name="Wiegand S."/>
            <person name="Jogler M."/>
            <person name="Boedeker C."/>
            <person name="Pinto D."/>
            <person name="Vollmers J."/>
            <person name="Rivas-Marin E."/>
            <person name="Kohn T."/>
            <person name="Peeters S.H."/>
            <person name="Heuer A."/>
            <person name="Rast P."/>
            <person name="Oberbeckmann S."/>
            <person name="Bunk B."/>
            <person name="Jeske O."/>
            <person name="Meyerdierks A."/>
            <person name="Storesund J.E."/>
            <person name="Kallscheuer N."/>
            <person name="Luecker S."/>
            <person name="Lage O.M."/>
            <person name="Pohl T."/>
            <person name="Merkel B.J."/>
            <person name="Hornburger P."/>
            <person name="Mueller R.-W."/>
            <person name="Bruemmer F."/>
            <person name="Labrenz M."/>
            <person name="Spormann A.M."/>
            <person name="Op Den Camp H."/>
            <person name="Overmann J."/>
            <person name="Amann R."/>
            <person name="Jetten M.S.M."/>
            <person name="Mascher T."/>
            <person name="Medema M.H."/>
            <person name="Devos D.P."/>
            <person name="Kaster A.-K."/>
            <person name="Ovreas L."/>
            <person name="Rohde M."/>
            <person name="Galperin M.Y."/>
            <person name="Jogler C."/>
        </authorList>
    </citation>
    <scope>NUCLEOTIDE SEQUENCE [LARGE SCALE GENOMIC DNA]</scope>
    <source>
        <strain evidence="2 3">CA85</strain>
    </source>
</reference>
<dbReference type="InterPro" id="IPR012902">
    <property type="entry name" value="N_methyl_site"/>
</dbReference>
<gene>
    <name evidence="2" type="ORF">CA85_10570</name>
</gene>
<proteinExistence type="predicted"/>